<keyword evidence="1" id="KW-1133">Transmembrane helix</keyword>
<feature type="transmembrane region" description="Helical" evidence="1">
    <location>
        <begin position="57"/>
        <end position="76"/>
    </location>
</feature>
<feature type="transmembrane region" description="Helical" evidence="1">
    <location>
        <begin position="88"/>
        <end position="113"/>
    </location>
</feature>
<keyword evidence="1" id="KW-0472">Membrane</keyword>
<evidence type="ECO:0000313" key="2">
    <source>
        <dbReference type="EMBL" id="SVA75836.1"/>
    </source>
</evidence>
<feature type="transmembrane region" description="Helical" evidence="1">
    <location>
        <begin position="192"/>
        <end position="214"/>
    </location>
</feature>
<sequence length="217" mass="23036">MGNISENKLGGLGLLIGPALGTVLYVVIFVVLGGGGVDDPTNFTEVAAQSVTSLQQVLWLFPAISLIFFFYGLTVLHNDIKENGNNSAILRLGSMGVFFGIIGIFVGVATGYGSNWDATGHNPATVQAVGASINTYGGFAWSIGLTLVTLAVASNREGMHKIFAYAMTIVAAVNLIIIVMDLLSPANWETTIMIYPIIYVVFSLWSITLGLNLMKKA</sequence>
<dbReference type="EMBL" id="UINC01018125">
    <property type="protein sequence ID" value="SVA75836.1"/>
    <property type="molecule type" value="Genomic_DNA"/>
</dbReference>
<feature type="transmembrane region" description="Helical" evidence="1">
    <location>
        <begin position="162"/>
        <end position="180"/>
    </location>
</feature>
<proteinExistence type="predicted"/>
<feature type="transmembrane region" description="Helical" evidence="1">
    <location>
        <begin position="133"/>
        <end position="153"/>
    </location>
</feature>
<gene>
    <name evidence="2" type="ORF">METZ01_LOCUS128690</name>
</gene>
<dbReference type="AlphaFoldDB" id="A0A381YFD6"/>
<protein>
    <recommendedName>
        <fullName evidence="3">DUF998 domain-containing protein</fullName>
    </recommendedName>
</protein>
<evidence type="ECO:0000256" key="1">
    <source>
        <dbReference type="SAM" id="Phobius"/>
    </source>
</evidence>
<evidence type="ECO:0008006" key="3">
    <source>
        <dbReference type="Google" id="ProtNLM"/>
    </source>
</evidence>
<reference evidence="2" key="1">
    <citation type="submission" date="2018-05" db="EMBL/GenBank/DDBJ databases">
        <authorList>
            <person name="Lanie J.A."/>
            <person name="Ng W.-L."/>
            <person name="Kazmierczak K.M."/>
            <person name="Andrzejewski T.M."/>
            <person name="Davidsen T.M."/>
            <person name="Wayne K.J."/>
            <person name="Tettelin H."/>
            <person name="Glass J.I."/>
            <person name="Rusch D."/>
            <person name="Podicherti R."/>
            <person name="Tsui H.-C.T."/>
            <person name="Winkler M.E."/>
        </authorList>
    </citation>
    <scope>NUCLEOTIDE SEQUENCE</scope>
</reference>
<accession>A0A381YFD6</accession>
<organism evidence="2">
    <name type="scientific">marine metagenome</name>
    <dbReference type="NCBI Taxonomy" id="408172"/>
    <lineage>
        <taxon>unclassified sequences</taxon>
        <taxon>metagenomes</taxon>
        <taxon>ecological metagenomes</taxon>
    </lineage>
</organism>
<keyword evidence="1" id="KW-0812">Transmembrane</keyword>
<name>A0A381YFD6_9ZZZZ</name>
<feature type="transmembrane region" description="Helical" evidence="1">
    <location>
        <begin position="12"/>
        <end position="37"/>
    </location>
</feature>